<dbReference type="InterPro" id="IPR053931">
    <property type="entry name" value="RapZ_C"/>
</dbReference>
<dbReference type="NCBIfam" id="NF003828">
    <property type="entry name" value="PRK05416.1"/>
    <property type="match status" value="1"/>
</dbReference>
<dbReference type="PANTHER" id="PTHR30448:SF0">
    <property type="entry name" value="RNASE ADAPTER PROTEIN RAPZ"/>
    <property type="match status" value="1"/>
</dbReference>
<protein>
    <submittedName>
        <fullName evidence="6">RNase adapter protein RapZ</fullName>
    </submittedName>
</protein>
<dbReference type="AlphaFoldDB" id="A0A3B0YGM7"/>
<dbReference type="InterPro" id="IPR053930">
    <property type="entry name" value="RapZ-like_N"/>
</dbReference>
<dbReference type="GO" id="GO:0005525">
    <property type="term" value="F:GTP binding"/>
    <property type="evidence" value="ECO:0007669"/>
    <property type="project" value="UniProtKB-KW"/>
</dbReference>
<keyword evidence="3" id="KW-0342">GTP-binding</keyword>
<feature type="domain" description="RapZ-like N-terminal" evidence="4">
    <location>
        <begin position="13"/>
        <end position="167"/>
    </location>
</feature>
<name>A0A3B0YGM7_9ZZZZ</name>
<dbReference type="SUPFAM" id="SSF52540">
    <property type="entry name" value="P-loop containing nucleoside triphosphate hydrolases"/>
    <property type="match status" value="1"/>
</dbReference>
<dbReference type="Pfam" id="PF22740">
    <property type="entry name" value="PapZ_C"/>
    <property type="match status" value="1"/>
</dbReference>
<organism evidence="6">
    <name type="scientific">hydrothermal vent metagenome</name>
    <dbReference type="NCBI Taxonomy" id="652676"/>
    <lineage>
        <taxon>unclassified sequences</taxon>
        <taxon>metagenomes</taxon>
        <taxon>ecological metagenomes</taxon>
    </lineage>
</organism>
<evidence type="ECO:0000256" key="3">
    <source>
        <dbReference type="ARBA" id="ARBA00023134"/>
    </source>
</evidence>
<dbReference type="Gene3D" id="3.40.50.300">
    <property type="entry name" value="P-loop containing nucleotide triphosphate hydrolases"/>
    <property type="match status" value="1"/>
</dbReference>
<evidence type="ECO:0000259" key="5">
    <source>
        <dbReference type="Pfam" id="PF22740"/>
    </source>
</evidence>
<dbReference type="InterPro" id="IPR005337">
    <property type="entry name" value="RapZ-like"/>
</dbReference>
<dbReference type="HAMAP" id="MF_00636">
    <property type="entry name" value="RapZ_like"/>
    <property type="match status" value="1"/>
</dbReference>
<accession>A0A3B0YGM7</accession>
<dbReference type="Pfam" id="PF03668">
    <property type="entry name" value="RapZ-like_N"/>
    <property type="match status" value="1"/>
</dbReference>
<dbReference type="InterPro" id="IPR027417">
    <property type="entry name" value="P-loop_NTPase"/>
</dbReference>
<reference evidence="6" key="1">
    <citation type="submission" date="2018-06" db="EMBL/GenBank/DDBJ databases">
        <authorList>
            <person name="Zhirakovskaya E."/>
        </authorList>
    </citation>
    <scope>NUCLEOTIDE SEQUENCE</scope>
</reference>
<feature type="domain" description="RapZ C-terminal" evidence="5">
    <location>
        <begin position="176"/>
        <end position="294"/>
    </location>
</feature>
<evidence type="ECO:0000313" key="6">
    <source>
        <dbReference type="EMBL" id="VAW73319.1"/>
    </source>
</evidence>
<keyword evidence="2" id="KW-0067">ATP-binding</keyword>
<feature type="non-terminal residue" evidence="6">
    <location>
        <position position="1"/>
    </location>
</feature>
<proteinExistence type="inferred from homology"/>
<dbReference type="EMBL" id="UOFK01000036">
    <property type="protein sequence ID" value="VAW73319.1"/>
    <property type="molecule type" value="Genomic_DNA"/>
</dbReference>
<dbReference type="PIRSF" id="PIRSF005052">
    <property type="entry name" value="P-loopkin"/>
    <property type="match status" value="1"/>
</dbReference>
<gene>
    <name evidence="6" type="ORF">MNBD_GAMMA13-1255</name>
</gene>
<dbReference type="PANTHER" id="PTHR30448">
    <property type="entry name" value="RNASE ADAPTER PROTEIN RAPZ"/>
    <property type="match status" value="1"/>
</dbReference>
<keyword evidence="1" id="KW-0547">Nucleotide-binding</keyword>
<dbReference type="GO" id="GO:0005524">
    <property type="term" value="F:ATP binding"/>
    <property type="evidence" value="ECO:0007669"/>
    <property type="project" value="UniProtKB-KW"/>
</dbReference>
<sequence>QAYQSNVVGVPVKLIIVSGLSGSGKSVALNTLEDLGYYCIDNLPASLLGALARELNLADAPFDKAAIGIDARNLPKALEAFGAILKQLHEHGIETEIIFLTSETDTLIKRFSESRRRHPLSNDGIALADAIEDEKVLLEFMARHSDLCIDTTKTTIHQLRDLVTQRVARHTDNRLSLSFESFGFKHGIPTDADFVFDARCLPNPHWKTELRPLTGRDPAVVDFLEKLSPVVEFHQDLCLFFDKWINRFEADNRSYLTIAIGCTGGQHRSVYLTEKLAAHFSKNHPNVTIRHRGLS</sequence>
<evidence type="ECO:0000259" key="4">
    <source>
        <dbReference type="Pfam" id="PF03668"/>
    </source>
</evidence>
<evidence type="ECO:0000256" key="2">
    <source>
        <dbReference type="ARBA" id="ARBA00022840"/>
    </source>
</evidence>
<evidence type="ECO:0000256" key="1">
    <source>
        <dbReference type="ARBA" id="ARBA00022741"/>
    </source>
</evidence>